<dbReference type="InterPro" id="IPR017946">
    <property type="entry name" value="PLC-like_Pdiesterase_TIM-brl"/>
</dbReference>
<sequence length="389" mass="43382">MFAKLLSIALLAGSAFAGFNSNKLGQHAVQTLLQYGRPILGDYSACDSGLCNWMSKFPDDLPIVHMNIPGVHDTQTWNYSQATQDSLKHITASGITGDVAHQPVAAEYFRCQDQPIFEMLNGGIRAFDLRYAFDPLNSTLVFYHSAALQSETATVQDILYGFYHWLDEHPTEAVFLSFMYEGSTTQWAQNDVNVQQMLYDTLTNDVAKEYISPIKDRFGTLGDVRGKITLLRRFTLNLLPVSAEATIPGVHFPPSNWTDNSPDIRLVYNQATNATAFIEDYYEIGLPNGAGAELNIQWKFNATTNHLELAASDEFKDSLFWSFASSEHDDDVPNAETPMIMALGNGTDVPGVNQKLLPWLQERKGSRWGIVMFDFFGDVDGLIEAFIGM</sequence>
<feature type="chain" id="PRO_5007859582" evidence="1">
    <location>
        <begin position="18"/>
        <end position="389"/>
    </location>
</feature>
<evidence type="ECO:0000256" key="1">
    <source>
        <dbReference type="SAM" id="SignalP"/>
    </source>
</evidence>
<dbReference type="GO" id="GO:0006629">
    <property type="term" value="P:lipid metabolic process"/>
    <property type="evidence" value="ECO:0007669"/>
    <property type="project" value="InterPro"/>
</dbReference>
<dbReference type="Proteomes" id="UP000076842">
    <property type="component" value="Unassembled WGS sequence"/>
</dbReference>
<dbReference type="OrthoDB" id="1046782at2759"/>
<protein>
    <submittedName>
        <fullName evidence="2">PLC-like phosphodiesterase</fullName>
    </submittedName>
</protein>
<dbReference type="AlphaFoldDB" id="A0A165IVT0"/>
<dbReference type="InterPro" id="IPR051057">
    <property type="entry name" value="PI-PLC_domain"/>
</dbReference>
<accession>A0A165IVT0</accession>
<evidence type="ECO:0000313" key="2">
    <source>
        <dbReference type="EMBL" id="KZT61044.1"/>
    </source>
</evidence>
<dbReference type="PANTHER" id="PTHR13593:SF116">
    <property type="entry name" value="PLC-LIKE PHOSPHODIESTERASE"/>
    <property type="match status" value="1"/>
</dbReference>
<dbReference type="GO" id="GO:0008081">
    <property type="term" value="F:phosphoric diester hydrolase activity"/>
    <property type="evidence" value="ECO:0007669"/>
    <property type="project" value="InterPro"/>
</dbReference>
<dbReference type="PANTHER" id="PTHR13593">
    <property type="match status" value="1"/>
</dbReference>
<name>A0A165IVT0_9BASI</name>
<dbReference type="PROSITE" id="PS50007">
    <property type="entry name" value="PIPLC_X_DOMAIN"/>
    <property type="match status" value="1"/>
</dbReference>
<evidence type="ECO:0000313" key="3">
    <source>
        <dbReference type="Proteomes" id="UP000076842"/>
    </source>
</evidence>
<dbReference type="EMBL" id="KV423926">
    <property type="protein sequence ID" value="KZT61044.1"/>
    <property type="molecule type" value="Genomic_DNA"/>
</dbReference>
<proteinExistence type="predicted"/>
<organism evidence="2 3">
    <name type="scientific">Calocera cornea HHB12733</name>
    <dbReference type="NCBI Taxonomy" id="1353952"/>
    <lineage>
        <taxon>Eukaryota</taxon>
        <taxon>Fungi</taxon>
        <taxon>Dikarya</taxon>
        <taxon>Basidiomycota</taxon>
        <taxon>Agaricomycotina</taxon>
        <taxon>Dacrymycetes</taxon>
        <taxon>Dacrymycetales</taxon>
        <taxon>Dacrymycetaceae</taxon>
        <taxon>Calocera</taxon>
    </lineage>
</organism>
<keyword evidence="1" id="KW-0732">Signal</keyword>
<dbReference type="InParanoid" id="A0A165IVT0"/>
<keyword evidence="3" id="KW-1185">Reference proteome</keyword>
<gene>
    <name evidence="2" type="ORF">CALCODRAFT_464702</name>
</gene>
<reference evidence="2 3" key="1">
    <citation type="journal article" date="2016" name="Mol. Biol. Evol.">
        <title>Comparative Genomics of Early-Diverging Mushroom-Forming Fungi Provides Insights into the Origins of Lignocellulose Decay Capabilities.</title>
        <authorList>
            <person name="Nagy L.G."/>
            <person name="Riley R."/>
            <person name="Tritt A."/>
            <person name="Adam C."/>
            <person name="Daum C."/>
            <person name="Floudas D."/>
            <person name="Sun H."/>
            <person name="Yadav J.S."/>
            <person name="Pangilinan J."/>
            <person name="Larsson K.H."/>
            <person name="Matsuura K."/>
            <person name="Barry K."/>
            <person name="Labutti K."/>
            <person name="Kuo R."/>
            <person name="Ohm R.A."/>
            <person name="Bhattacharya S.S."/>
            <person name="Shirouzu T."/>
            <person name="Yoshinaga Y."/>
            <person name="Martin F.M."/>
            <person name="Grigoriev I.V."/>
            <person name="Hibbett D.S."/>
        </authorList>
    </citation>
    <scope>NUCLEOTIDE SEQUENCE [LARGE SCALE GENOMIC DNA]</scope>
    <source>
        <strain evidence="2 3">HHB12733</strain>
    </source>
</reference>
<feature type="signal peptide" evidence="1">
    <location>
        <begin position="1"/>
        <end position="17"/>
    </location>
</feature>
<dbReference type="STRING" id="1353952.A0A165IVT0"/>
<dbReference type="Gene3D" id="3.20.20.190">
    <property type="entry name" value="Phosphatidylinositol (PI) phosphodiesterase"/>
    <property type="match status" value="1"/>
</dbReference>
<dbReference type="SUPFAM" id="SSF51695">
    <property type="entry name" value="PLC-like phosphodiesterases"/>
    <property type="match status" value="1"/>
</dbReference>